<reference evidence="3" key="2">
    <citation type="journal article" date="2021" name="PeerJ">
        <title>Extensive microbial diversity within the chicken gut microbiome revealed by metagenomics and culture.</title>
        <authorList>
            <person name="Gilroy R."/>
            <person name="Ravi A."/>
            <person name="Getino M."/>
            <person name="Pursley I."/>
            <person name="Horton D.L."/>
            <person name="Alikhan N.F."/>
            <person name="Baker D."/>
            <person name="Gharbi K."/>
            <person name="Hall N."/>
            <person name="Watson M."/>
            <person name="Adriaenssens E.M."/>
            <person name="Foster-Nyarko E."/>
            <person name="Jarju S."/>
            <person name="Secka A."/>
            <person name="Antonio M."/>
            <person name="Oren A."/>
            <person name="Chaudhuri R.R."/>
            <person name="La Ragione R."/>
            <person name="Hildebrand F."/>
            <person name="Pallen M.J."/>
        </authorList>
    </citation>
    <scope>NUCLEOTIDE SEQUENCE</scope>
    <source>
        <strain evidence="3">CHK199-13235</strain>
    </source>
</reference>
<evidence type="ECO:0000259" key="1">
    <source>
        <dbReference type="Pfam" id="PF00534"/>
    </source>
</evidence>
<gene>
    <name evidence="3" type="ORF">IAB51_05325</name>
</gene>
<dbReference type="SUPFAM" id="SSF53756">
    <property type="entry name" value="UDP-Glycosyltransferase/glycogen phosphorylase"/>
    <property type="match status" value="1"/>
</dbReference>
<dbReference type="Pfam" id="PF13439">
    <property type="entry name" value="Glyco_transf_4"/>
    <property type="match status" value="1"/>
</dbReference>
<dbReference type="InterPro" id="IPR001296">
    <property type="entry name" value="Glyco_trans_1"/>
</dbReference>
<dbReference type="PANTHER" id="PTHR45947">
    <property type="entry name" value="SULFOQUINOVOSYL TRANSFERASE SQD2"/>
    <property type="match status" value="1"/>
</dbReference>
<evidence type="ECO:0000313" key="3">
    <source>
        <dbReference type="EMBL" id="HIS76217.1"/>
    </source>
</evidence>
<reference evidence="3" key="1">
    <citation type="submission" date="2020-10" db="EMBL/GenBank/DDBJ databases">
        <authorList>
            <person name="Gilroy R."/>
        </authorList>
    </citation>
    <scope>NUCLEOTIDE SEQUENCE</scope>
    <source>
        <strain evidence="3">CHK199-13235</strain>
    </source>
</reference>
<evidence type="ECO:0000259" key="2">
    <source>
        <dbReference type="Pfam" id="PF13439"/>
    </source>
</evidence>
<dbReference type="EMBL" id="DVJP01000036">
    <property type="protein sequence ID" value="HIS76217.1"/>
    <property type="molecule type" value="Genomic_DNA"/>
</dbReference>
<dbReference type="PANTHER" id="PTHR45947:SF3">
    <property type="entry name" value="SULFOQUINOVOSYL TRANSFERASE SQD2"/>
    <property type="match status" value="1"/>
</dbReference>
<name>A0A9D1FM65_9FIRM</name>
<sequence>MRIALFTETYLPYISGVVTHIKLLKEGLEKLGHQVLVVTADAQARHHYVKDGVLYCPAKTIKRIYNSGLAAPYSHRRVKLIRDFHPDIIHIHTEFGVGLSALHIAKALRVPVVYTLHTMYDEYIYYIAPRHLVPMMTKISHRYFRQFAKRAALITGPSMKCDEYIKNDCKLDRNVNVIPNPVELDKFKPENISEEHKHAFHKKYGIQDDEMLICFCGRIGREKSVDVLLDYWAASIKPEDKIKLIIFGDGPCRPELEEQAARLGISSMVIFTGAVPNHELPPYYAGCDLYVTASLSDTNSISMLEAMATGLPVVHRYDKMNEGQVRNGVNGFIFHNAEEMAQVFRSYRMKTEEEKEAMRSSVRHSVEQAGSVNLAKNLLAVYKRAVGQNKD</sequence>
<proteinExistence type="predicted"/>
<dbReference type="InterPro" id="IPR050194">
    <property type="entry name" value="Glycosyltransferase_grp1"/>
</dbReference>
<dbReference type="Proteomes" id="UP000824002">
    <property type="component" value="Unassembled WGS sequence"/>
</dbReference>
<feature type="domain" description="Glycosyl transferase family 1" evidence="1">
    <location>
        <begin position="199"/>
        <end position="345"/>
    </location>
</feature>
<dbReference type="Pfam" id="PF00534">
    <property type="entry name" value="Glycos_transf_1"/>
    <property type="match status" value="1"/>
</dbReference>
<dbReference type="Gene3D" id="3.40.50.2000">
    <property type="entry name" value="Glycogen Phosphorylase B"/>
    <property type="match status" value="2"/>
</dbReference>
<dbReference type="InterPro" id="IPR028098">
    <property type="entry name" value="Glyco_trans_4-like_N"/>
</dbReference>
<comment type="caution">
    <text evidence="3">The sequence shown here is derived from an EMBL/GenBank/DDBJ whole genome shotgun (WGS) entry which is preliminary data.</text>
</comment>
<protein>
    <submittedName>
        <fullName evidence="3">Glycosyltransferase</fullName>
    </submittedName>
</protein>
<dbReference type="AlphaFoldDB" id="A0A9D1FM65"/>
<accession>A0A9D1FM65</accession>
<dbReference type="GO" id="GO:0016758">
    <property type="term" value="F:hexosyltransferase activity"/>
    <property type="evidence" value="ECO:0007669"/>
    <property type="project" value="TreeGrafter"/>
</dbReference>
<organism evidence="3 4">
    <name type="scientific">Candidatus Merdivicinus excrementipullorum</name>
    <dbReference type="NCBI Taxonomy" id="2840867"/>
    <lineage>
        <taxon>Bacteria</taxon>
        <taxon>Bacillati</taxon>
        <taxon>Bacillota</taxon>
        <taxon>Clostridia</taxon>
        <taxon>Eubacteriales</taxon>
        <taxon>Oscillospiraceae</taxon>
        <taxon>Oscillospiraceae incertae sedis</taxon>
        <taxon>Candidatus Merdivicinus</taxon>
    </lineage>
</organism>
<feature type="domain" description="Glycosyltransferase subfamily 4-like N-terminal" evidence="2">
    <location>
        <begin position="14"/>
        <end position="185"/>
    </location>
</feature>
<evidence type="ECO:0000313" key="4">
    <source>
        <dbReference type="Proteomes" id="UP000824002"/>
    </source>
</evidence>